<protein>
    <submittedName>
        <fullName evidence="2">Uncharacterized protein</fullName>
    </submittedName>
</protein>
<feature type="region of interest" description="Disordered" evidence="1">
    <location>
        <begin position="59"/>
        <end position="189"/>
    </location>
</feature>
<dbReference type="OrthoDB" id="8197684at2759"/>
<feature type="compositionally biased region" description="Basic residues" evidence="1">
    <location>
        <begin position="161"/>
        <end position="173"/>
    </location>
</feature>
<reference evidence="2" key="2">
    <citation type="submission" date="2022-10" db="EMBL/GenBank/DDBJ databases">
        <authorList>
            <consortium name="ENA_rothamsted_submissions"/>
            <consortium name="culmorum"/>
            <person name="King R."/>
        </authorList>
    </citation>
    <scope>NUCLEOTIDE SEQUENCE</scope>
</reference>
<reference evidence="2" key="1">
    <citation type="submission" date="2022-01" db="EMBL/GenBank/DDBJ databases">
        <authorList>
            <person name="King R."/>
        </authorList>
    </citation>
    <scope>NUCLEOTIDE SEQUENCE</scope>
</reference>
<feature type="compositionally biased region" description="Low complexity" evidence="1">
    <location>
        <begin position="128"/>
        <end position="140"/>
    </location>
</feature>
<dbReference type="AlphaFoldDB" id="A0A9P0GUP7"/>
<feature type="region of interest" description="Disordered" evidence="1">
    <location>
        <begin position="529"/>
        <end position="573"/>
    </location>
</feature>
<feature type="region of interest" description="Disordered" evidence="1">
    <location>
        <begin position="1"/>
        <end position="23"/>
    </location>
</feature>
<name>A0A9P0GUP7_PHACE</name>
<dbReference type="Proteomes" id="UP001153737">
    <property type="component" value="Chromosome 2"/>
</dbReference>
<evidence type="ECO:0000313" key="3">
    <source>
        <dbReference type="Proteomes" id="UP001153737"/>
    </source>
</evidence>
<feature type="compositionally biased region" description="Low complexity" evidence="1">
    <location>
        <begin position="1"/>
        <end position="11"/>
    </location>
</feature>
<organism evidence="2 3">
    <name type="scientific">Phaedon cochleariae</name>
    <name type="common">Mustard beetle</name>
    <dbReference type="NCBI Taxonomy" id="80249"/>
    <lineage>
        <taxon>Eukaryota</taxon>
        <taxon>Metazoa</taxon>
        <taxon>Ecdysozoa</taxon>
        <taxon>Arthropoda</taxon>
        <taxon>Hexapoda</taxon>
        <taxon>Insecta</taxon>
        <taxon>Pterygota</taxon>
        <taxon>Neoptera</taxon>
        <taxon>Endopterygota</taxon>
        <taxon>Coleoptera</taxon>
        <taxon>Polyphaga</taxon>
        <taxon>Cucujiformia</taxon>
        <taxon>Chrysomeloidea</taxon>
        <taxon>Chrysomelidae</taxon>
        <taxon>Chrysomelinae</taxon>
        <taxon>Chrysomelini</taxon>
        <taxon>Phaedon</taxon>
    </lineage>
</organism>
<keyword evidence="3" id="KW-1185">Reference proteome</keyword>
<dbReference type="EMBL" id="OU896708">
    <property type="protein sequence ID" value="CAH1156041.1"/>
    <property type="molecule type" value="Genomic_DNA"/>
</dbReference>
<accession>A0A9P0GUP7</accession>
<gene>
    <name evidence="2" type="ORF">PHAECO_LOCUS6261</name>
</gene>
<feature type="region of interest" description="Disordered" evidence="1">
    <location>
        <begin position="471"/>
        <end position="490"/>
    </location>
</feature>
<proteinExistence type="predicted"/>
<evidence type="ECO:0000313" key="2">
    <source>
        <dbReference type="EMBL" id="CAH1156041.1"/>
    </source>
</evidence>
<evidence type="ECO:0000256" key="1">
    <source>
        <dbReference type="SAM" id="MobiDB-lite"/>
    </source>
</evidence>
<sequence length="573" mass="65280">MVEASSSSSSLEESENEISKMNKHKSEMINSILLQNANQKYNQILNTMGLPNRNPIIVKKVQNQSHMSRNKDNTRMKLQRKRQEKVSSSEESSEEDATVNVKKEINQFSDENESIKGLSGSKIEEESATNSDSDSSSANDSIEEEISGTVGKVVASDIQHKKNSKEKKLKKVQPRQSISQDDVSEDDDELIESIEGKILDQNRSSIGFDTSANGRLNIIQDVQVSPAKARSPKEQFKKLYPNIEQLLVELPTKFLDKYDYHLFRIPKNIDPQPMLNMEINIHEENKIVCGDKKFIIKPTAKIPSPGLIVPENKILKFKSNIVMEKYVKSKKHPKLKSVEKQPVSLPNDLKNRHPLFGSNFEDKIELDEDIKRKLDDAISSSLRREKKSKKKKNKVKDQIHNEEVIFNLLNSVGTSSKGKKNIKSEPSDDGAIVSQDSISPIKKSRKTKQSIIDETLMIMKSELLTEYETDTGNISPKKKKHKKNKNMDSSILETPNIKQDISEDIWSTGLSKKEKRRMSVANSTLMMDISRQPKFDPHIGDISTIDMKESTKKHKRKLNGEEGEYRRNKHKKE</sequence>
<feature type="region of interest" description="Disordered" evidence="1">
    <location>
        <begin position="414"/>
        <end position="446"/>
    </location>
</feature>